<evidence type="ECO:0000256" key="1">
    <source>
        <dbReference type="SAM" id="MobiDB-lite"/>
    </source>
</evidence>
<evidence type="ECO:0000313" key="3">
    <source>
        <dbReference type="Proteomes" id="UP000290365"/>
    </source>
</evidence>
<dbReference type="KEGG" id="kbs:EPA93_02930"/>
<feature type="region of interest" description="Disordered" evidence="1">
    <location>
        <begin position="45"/>
        <end position="84"/>
    </location>
</feature>
<proteinExistence type="predicted"/>
<feature type="region of interest" description="Disordered" evidence="1">
    <location>
        <begin position="1"/>
        <end position="21"/>
    </location>
</feature>
<feature type="compositionally biased region" description="Polar residues" evidence="1">
    <location>
        <begin position="55"/>
        <end position="79"/>
    </location>
</feature>
<reference evidence="2 3" key="1">
    <citation type="submission" date="2019-01" db="EMBL/GenBank/DDBJ databases">
        <title>Ktedonosporobacter rubrisoli SCAWS-G2.</title>
        <authorList>
            <person name="Huang Y."/>
            <person name="Yan B."/>
        </authorList>
    </citation>
    <scope>NUCLEOTIDE SEQUENCE [LARGE SCALE GENOMIC DNA]</scope>
    <source>
        <strain evidence="2 3">SCAWS-G2</strain>
    </source>
</reference>
<dbReference type="OrthoDB" id="166894at2"/>
<name>A0A4P6JJB0_KTERU</name>
<sequence length="136" mass="15414">MNQPERDQSRQKASQKADDPPVYIGQRIGYFTALTALRLQKAISAPAAKTKRVEQVNSHSTNSKVKGTTRTSMQESGQQTREKAEEIVDRVGQRISLYTALAGWQLQRTLARVREEAEDLWAEAQHIRQQKGNRPL</sequence>
<dbReference type="EMBL" id="CP035758">
    <property type="protein sequence ID" value="QBD75002.1"/>
    <property type="molecule type" value="Genomic_DNA"/>
</dbReference>
<evidence type="ECO:0000313" key="2">
    <source>
        <dbReference type="EMBL" id="QBD75002.1"/>
    </source>
</evidence>
<feature type="compositionally biased region" description="Basic and acidic residues" evidence="1">
    <location>
        <begin position="1"/>
        <end position="19"/>
    </location>
</feature>
<accession>A0A4P6JJB0</accession>
<dbReference type="RefSeq" id="WP_129885601.1">
    <property type="nucleotide sequence ID" value="NZ_CP035758.1"/>
</dbReference>
<organism evidence="2 3">
    <name type="scientific">Ktedonosporobacter rubrisoli</name>
    <dbReference type="NCBI Taxonomy" id="2509675"/>
    <lineage>
        <taxon>Bacteria</taxon>
        <taxon>Bacillati</taxon>
        <taxon>Chloroflexota</taxon>
        <taxon>Ktedonobacteria</taxon>
        <taxon>Ktedonobacterales</taxon>
        <taxon>Ktedonosporobacteraceae</taxon>
        <taxon>Ktedonosporobacter</taxon>
    </lineage>
</organism>
<dbReference type="AlphaFoldDB" id="A0A4P6JJB0"/>
<gene>
    <name evidence="2" type="ORF">EPA93_02930</name>
</gene>
<protein>
    <submittedName>
        <fullName evidence="2">Uncharacterized protein</fullName>
    </submittedName>
</protein>
<dbReference type="Proteomes" id="UP000290365">
    <property type="component" value="Chromosome"/>
</dbReference>
<keyword evidence="3" id="KW-1185">Reference proteome</keyword>